<protein>
    <submittedName>
        <fullName evidence="2">Uncharacterized protein</fullName>
    </submittedName>
</protein>
<dbReference type="PANTHER" id="PTHR31389:SF4">
    <property type="entry name" value="LD39211P"/>
    <property type="match status" value="1"/>
</dbReference>
<feature type="region of interest" description="Disordered" evidence="1">
    <location>
        <begin position="51"/>
        <end position="73"/>
    </location>
</feature>
<dbReference type="PANTHER" id="PTHR31389">
    <property type="entry name" value="LD39211P"/>
    <property type="match status" value="1"/>
</dbReference>
<gene>
    <name evidence="2" type="ORF">RRG08_002178</name>
</gene>
<dbReference type="EMBL" id="JAWDGP010004263">
    <property type="protein sequence ID" value="KAK3765934.1"/>
    <property type="molecule type" value="Genomic_DNA"/>
</dbReference>
<evidence type="ECO:0000313" key="3">
    <source>
        <dbReference type="Proteomes" id="UP001283361"/>
    </source>
</evidence>
<sequence length="407" mass="47365">MFLFIPSNYRPRSRNVAILYIGLLAFTVVAVINRNTFLELLRPTKYPAREIPEIKTPDEKSHETQRDQSSNEVSSLAAMLTERLEMSNDASPIRYSYRCKLEMNTKPCRDVRCPRAKQSRTGRVEDLLSDHFQLSRRQLDAIISLGKSVQVSDVIIASAVSFNHYEEMQAMFKALHEEVYPTLLNFTMVLFDLGLSQEQLRMTKKNCRCQVVPFDFDLFPKHVRDLHCYSWKPLIIRAMAERATTLIVWQDASVRWAEGFQVIFKRAALYGQQIVVTDHADRVTSNTMPEMFKYMKEEVCRYHGVPEIANAMALHRPDPLVVRAIMDPWARCALEASCMCPAKYSVWVIRHCVKHAGNHRCHRFDQSALTLLTAKLYGEERYKIEIPEEHKHVRVMRGDRIRTYFQD</sequence>
<keyword evidence="3" id="KW-1185">Reference proteome</keyword>
<dbReference type="Proteomes" id="UP001283361">
    <property type="component" value="Unassembled WGS sequence"/>
</dbReference>
<proteinExistence type="predicted"/>
<accession>A0AAE0ZAM2</accession>
<evidence type="ECO:0000313" key="2">
    <source>
        <dbReference type="EMBL" id="KAK3765934.1"/>
    </source>
</evidence>
<name>A0AAE0ZAM2_9GAST</name>
<organism evidence="2 3">
    <name type="scientific">Elysia crispata</name>
    <name type="common">lettuce slug</name>
    <dbReference type="NCBI Taxonomy" id="231223"/>
    <lineage>
        <taxon>Eukaryota</taxon>
        <taxon>Metazoa</taxon>
        <taxon>Spiralia</taxon>
        <taxon>Lophotrochozoa</taxon>
        <taxon>Mollusca</taxon>
        <taxon>Gastropoda</taxon>
        <taxon>Heterobranchia</taxon>
        <taxon>Euthyneura</taxon>
        <taxon>Panpulmonata</taxon>
        <taxon>Sacoglossa</taxon>
        <taxon>Placobranchoidea</taxon>
        <taxon>Plakobranchidae</taxon>
        <taxon>Elysia</taxon>
    </lineage>
</organism>
<dbReference type="AlphaFoldDB" id="A0AAE0ZAM2"/>
<feature type="compositionally biased region" description="Basic and acidic residues" evidence="1">
    <location>
        <begin position="51"/>
        <end position="66"/>
    </location>
</feature>
<comment type="caution">
    <text evidence="2">The sequence shown here is derived from an EMBL/GenBank/DDBJ whole genome shotgun (WGS) entry which is preliminary data.</text>
</comment>
<evidence type="ECO:0000256" key="1">
    <source>
        <dbReference type="SAM" id="MobiDB-lite"/>
    </source>
</evidence>
<dbReference type="Pfam" id="PF07801">
    <property type="entry name" value="DUF1647"/>
    <property type="match status" value="1"/>
</dbReference>
<dbReference type="InterPro" id="IPR012444">
    <property type="entry name" value="DUF1647"/>
</dbReference>
<reference evidence="2" key="1">
    <citation type="journal article" date="2023" name="G3 (Bethesda)">
        <title>A reference genome for the long-term kleptoplast-retaining sea slug Elysia crispata morphotype clarki.</title>
        <authorList>
            <person name="Eastman K.E."/>
            <person name="Pendleton A.L."/>
            <person name="Shaikh M.A."/>
            <person name="Suttiyut T."/>
            <person name="Ogas R."/>
            <person name="Tomko P."/>
            <person name="Gavelis G."/>
            <person name="Widhalm J.R."/>
            <person name="Wisecaver J.H."/>
        </authorList>
    </citation>
    <scope>NUCLEOTIDE SEQUENCE</scope>
    <source>
        <strain evidence="2">ECLA1</strain>
    </source>
</reference>